<evidence type="ECO:0000256" key="7">
    <source>
        <dbReference type="SAM" id="MobiDB-lite"/>
    </source>
</evidence>
<dbReference type="AlphaFoldDB" id="A0A2A4YKH0"/>
<protein>
    <recommendedName>
        <fullName evidence="6">Peptidyl-prolyl cis-trans isomerase</fullName>
        <ecNumber evidence="6">5.2.1.8</ecNumber>
    </recommendedName>
</protein>
<evidence type="ECO:0000313" key="11">
    <source>
        <dbReference type="Proteomes" id="UP000217838"/>
    </source>
</evidence>
<feature type="region of interest" description="Disordered" evidence="7">
    <location>
        <begin position="248"/>
        <end position="271"/>
    </location>
</feature>
<feature type="chain" id="PRO_5012269329" description="Peptidyl-prolyl cis-trans isomerase" evidence="8">
    <location>
        <begin position="29"/>
        <end position="271"/>
    </location>
</feature>
<reference evidence="11" key="1">
    <citation type="submission" date="2017-08" db="EMBL/GenBank/DDBJ databases">
        <title>A dynamic microbial community with high functional redundancy inhabits the cold, oxic subseafloor aquifer.</title>
        <authorList>
            <person name="Tully B.J."/>
            <person name="Wheat C.G."/>
            <person name="Glazer B.T."/>
            <person name="Huber J.A."/>
        </authorList>
    </citation>
    <scope>NUCLEOTIDE SEQUENCE [LARGE SCALE GENOMIC DNA]</scope>
</reference>
<dbReference type="GO" id="GO:0003755">
    <property type="term" value="F:peptidyl-prolyl cis-trans isomerase activity"/>
    <property type="evidence" value="ECO:0007669"/>
    <property type="project" value="UniProtKB-UniRule"/>
</dbReference>
<proteinExistence type="inferred from homology"/>
<dbReference type="InterPro" id="IPR046357">
    <property type="entry name" value="PPIase_dom_sf"/>
</dbReference>
<evidence type="ECO:0000256" key="4">
    <source>
        <dbReference type="ARBA" id="ARBA00023235"/>
    </source>
</evidence>
<comment type="similarity">
    <text evidence="2 6">Belongs to the FKBP-type PPIase family.</text>
</comment>
<dbReference type="PANTHER" id="PTHR43811">
    <property type="entry name" value="FKBP-TYPE PEPTIDYL-PROLYL CIS-TRANS ISOMERASE FKPA"/>
    <property type="match status" value="1"/>
</dbReference>
<dbReference type="SUPFAM" id="SSF54534">
    <property type="entry name" value="FKBP-like"/>
    <property type="match status" value="1"/>
</dbReference>
<feature type="domain" description="PPIase FKBP-type" evidence="9">
    <location>
        <begin position="155"/>
        <end position="241"/>
    </location>
</feature>
<comment type="catalytic activity">
    <reaction evidence="1 5 6">
        <text>[protein]-peptidylproline (omega=180) = [protein]-peptidylproline (omega=0)</text>
        <dbReference type="Rhea" id="RHEA:16237"/>
        <dbReference type="Rhea" id="RHEA-COMP:10747"/>
        <dbReference type="Rhea" id="RHEA-COMP:10748"/>
        <dbReference type="ChEBI" id="CHEBI:83833"/>
        <dbReference type="ChEBI" id="CHEBI:83834"/>
        <dbReference type="EC" id="5.2.1.8"/>
    </reaction>
</comment>
<dbReference type="EC" id="5.2.1.8" evidence="6"/>
<comment type="caution">
    <text evidence="10">The sequence shown here is derived from an EMBL/GenBank/DDBJ whole genome shotgun (WGS) entry which is preliminary data.</text>
</comment>
<sequence length="271" mass="29808">MSKKTLYKLFASCFLAGFFLMQPSTLLANEETQEKGEEVASVEEATSEEKSLDLPMVSEAFGHVIGKNLESLGFEFDMESIIKGIQDSVAGKDSPMGESECVHAISQEQEKKFKKLAEDNLKVAEVFLEENAAIDGIVSLEENKLQYKIDQAGEGEVVEAHYTPMIKYTGKHVDGKVFGSSKEAETISLDETIPGFSRGIVGMKEGEIRTLYIHPDFGYGTNGYLPPNSLLTFEIELVKANNFTEADDSDTISSLPDDMEDGALVDEESMQ</sequence>
<evidence type="ECO:0000313" key="10">
    <source>
        <dbReference type="EMBL" id="PCI95318.1"/>
    </source>
</evidence>
<dbReference type="Pfam" id="PF01346">
    <property type="entry name" value="FKBP_N"/>
    <property type="match status" value="1"/>
</dbReference>
<evidence type="ECO:0000259" key="9">
    <source>
        <dbReference type="PROSITE" id="PS50059"/>
    </source>
</evidence>
<dbReference type="Proteomes" id="UP000217838">
    <property type="component" value="Unassembled WGS sequence"/>
</dbReference>
<dbReference type="InterPro" id="IPR036944">
    <property type="entry name" value="PPIase_FKBP_N_sf"/>
</dbReference>
<evidence type="ECO:0000256" key="5">
    <source>
        <dbReference type="PROSITE-ProRule" id="PRU00277"/>
    </source>
</evidence>
<dbReference type="Pfam" id="PF00254">
    <property type="entry name" value="FKBP_C"/>
    <property type="match status" value="1"/>
</dbReference>
<feature type="compositionally biased region" description="Acidic residues" evidence="7">
    <location>
        <begin position="257"/>
        <end position="271"/>
    </location>
</feature>
<evidence type="ECO:0000256" key="3">
    <source>
        <dbReference type="ARBA" id="ARBA00023110"/>
    </source>
</evidence>
<dbReference type="Gene3D" id="1.10.287.460">
    <property type="entry name" value="Peptidyl-prolyl cis-trans isomerase, FKBP-type, N-terminal domain"/>
    <property type="match status" value="1"/>
</dbReference>
<dbReference type="EMBL" id="NVUU01000023">
    <property type="protein sequence ID" value="PCI95318.1"/>
    <property type="molecule type" value="Genomic_DNA"/>
</dbReference>
<evidence type="ECO:0000256" key="1">
    <source>
        <dbReference type="ARBA" id="ARBA00000971"/>
    </source>
</evidence>
<name>A0A2A4YKH0_UNCAE</name>
<dbReference type="PROSITE" id="PS50059">
    <property type="entry name" value="FKBP_PPIASE"/>
    <property type="match status" value="1"/>
</dbReference>
<feature type="signal peptide" evidence="8">
    <location>
        <begin position="1"/>
        <end position="28"/>
    </location>
</feature>
<gene>
    <name evidence="10" type="ORF">COB11_02560</name>
</gene>
<evidence type="ECO:0000256" key="2">
    <source>
        <dbReference type="ARBA" id="ARBA00006577"/>
    </source>
</evidence>
<organism evidence="10 11">
    <name type="scientific">Aerophobetes bacterium</name>
    <dbReference type="NCBI Taxonomy" id="2030807"/>
    <lineage>
        <taxon>Bacteria</taxon>
        <taxon>Candidatus Aerophobota</taxon>
    </lineage>
</organism>
<keyword evidence="8" id="KW-0732">Signal</keyword>
<dbReference type="InterPro" id="IPR001179">
    <property type="entry name" value="PPIase_FKBP_dom"/>
</dbReference>
<evidence type="ECO:0000256" key="8">
    <source>
        <dbReference type="SAM" id="SignalP"/>
    </source>
</evidence>
<accession>A0A2A4YKH0</accession>
<keyword evidence="3 5" id="KW-0697">Rotamase</keyword>
<keyword evidence="4 5" id="KW-0413">Isomerase</keyword>
<dbReference type="Gene3D" id="3.10.50.40">
    <property type="match status" value="1"/>
</dbReference>
<dbReference type="InterPro" id="IPR000774">
    <property type="entry name" value="PPIase_FKBP_N"/>
</dbReference>
<dbReference type="PANTHER" id="PTHR43811:SF19">
    <property type="entry name" value="39 KDA FK506-BINDING NUCLEAR PROTEIN"/>
    <property type="match status" value="1"/>
</dbReference>
<evidence type="ECO:0000256" key="6">
    <source>
        <dbReference type="RuleBase" id="RU003915"/>
    </source>
</evidence>
<dbReference type="GO" id="GO:0006457">
    <property type="term" value="P:protein folding"/>
    <property type="evidence" value="ECO:0007669"/>
    <property type="project" value="InterPro"/>
</dbReference>